<proteinExistence type="predicted"/>
<dbReference type="Proteomes" id="UP000189137">
    <property type="component" value="Unassembled WGS sequence"/>
</dbReference>
<dbReference type="EMBL" id="LK932861">
    <property type="protein sequence ID" value="CDS99867.1"/>
    <property type="molecule type" value="Genomic_DNA"/>
</dbReference>
<dbReference type="KEGG" id="pdf:CD630DERM_03100"/>
<evidence type="ECO:0000313" key="3">
    <source>
        <dbReference type="EMBL" id="CDS99867.1"/>
    </source>
</evidence>
<reference evidence="2" key="1">
    <citation type="submission" date="2014-07" db="EMBL/GenBank/DDBJ databases">
        <authorList>
            <person name="Monot Marc"/>
        </authorList>
    </citation>
    <scope>NUCLEOTIDE SEQUENCE</scope>
    <source>
        <strain evidence="3">7032989</strain>
        <strain evidence="2">7032994</strain>
    </source>
</reference>
<evidence type="ECO:0000313" key="4">
    <source>
        <dbReference type="EMBL" id="HBH1540857.1"/>
    </source>
</evidence>
<gene>
    <name evidence="3" type="ORF">BN1095_210233</name>
    <name evidence="1" type="ORF">BN1096_170025</name>
    <name evidence="2" type="ORF">BN1097_150022</name>
    <name evidence="4" type="ORF">KRM00_000310</name>
    <name evidence="5" type="ORF">KRQ00_001524</name>
    <name evidence="6" type="ORF">SAMEA3375112_03444</name>
</gene>
<protein>
    <submittedName>
        <fullName evidence="2">Uncharacterized protein</fullName>
    </submittedName>
</protein>
<sequence>MNFNFAKATNSRLMGSLGLIINWIDDENNHFCQYFLLDAEGLGLADYVSLNNPTQEEAYMEEERLMGGFGSDRVELTKDESLFLVSYFGNKNLYYDKLLPGDKCEYIDIIKNYKTDLTIEKLYNKICKRVDEEVEFINYMTMRFIAWDRESLKYFSGSDEIANMHITNINGTLLKNVVSDKGQGRYISEALYEDNDGYYICKIAFCISKCYETGFRINSLLVTDKEPMYDFEVFDEISKSEFVSVYSVNSPEEFAGVFYRENPFLLKSNMNEGIFFTRFNFNNDHVKENVYIINNDMKAIYYLMGNKFFIGTYNENDCNYINEISQSNYSDYIKFEEKFFFEQNALYDFAESGSLDFDDFLE</sequence>
<dbReference type="AlphaFoldDB" id="A0A031WCH3"/>
<dbReference type="EMBL" id="LK932349">
    <property type="protein sequence ID" value="CDS83482.1"/>
    <property type="molecule type" value="Genomic_DNA"/>
</dbReference>
<evidence type="ECO:0000313" key="7">
    <source>
        <dbReference type="Proteomes" id="UP000189137"/>
    </source>
</evidence>
<dbReference type="RefSeq" id="WP_003425141.1">
    <property type="nucleotide sequence ID" value="NZ_AP025558.1"/>
</dbReference>
<dbReference type="EMBL" id="FUPS01000015">
    <property type="protein sequence ID" value="SJT03343.1"/>
    <property type="molecule type" value="Genomic_DNA"/>
</dbReference>
<evidence type="ECO:0000313" key="5">
    <source>
        <dbReference type="EMBL" id="HBH2619772.1"/>
    </source>
</evidence>
<reference evidence="4" key="4">
    <citation type="submission" date="2021-06" db="EMBL/GenBank/DDBJ databases">
        <authorList>
            <consortium name="NCBI Pathogen Detection Project"/>
        </authorList>
    </citation>
    <scope>NUCLEOTIDE SEQUENCE</scope>
    <source>
        <strain evidence="5">Clostridioides</strain>
        <strain evidence="4">HN1000</strain>
    </source>
</reference>
<dbReference type="EMBL" id="DAEPXK010000002">
    <property type="protein sequence ID" value="HBH1540857.1"/>
    <property type="molecule type" value="Genomic_DNA"/>
</dbReference>
<dbReference type="EMBL" id="LK932466">
    <property type="protein sequence ID" value="CDS83385.1"/>
    <property type="molecule type" value="Genomic_DNA"/>
</dbReference>
<accession>A0A031WCH3</accession>
<dbReference type="EMBL" id="DAEQIJ010000005">
    <property type="protein sequence ID" value="HBH2619772.1"/>
    <property type="molecule type" value="Genomic_DNA"/>
</dbReference>
<evidence type="ECO:0000313" key="2">
    <source>
        <dbReference type="EMBL" id="CDS83482.1"/>
    </source>
</evidence>
<dbReference type="GeneID" id="66352867"/>
<organism evidence="2">
    <name type="scientific">Clostridioides difficile</name>
    <name type="common">Peptoclostridium difficile</name>
    <dbReference type="NCBI Taxonomy" id="1496"/>
    <lineage>
        <taxon>Bacteria</taxon>
        <taxon>Bacillati</taxon>
        <taxon>Bacillota</taxon>
        <taxon>Clostridia</taxon>
        <taxon>Peptostreptococcales</taxon>
        <taxon>Peptostreptococcaceae</taxon>
        <taxon>Clostridioides</taxon>
    </lineage>
</organism>
<dbReference type="PATRIC" id="fig|1496.1371.peg.526"/>
<reference evidence="6 7" key="2">
    <citation type="submission" date="2017-02" db="EMBL/GenBank/DDBJ databases">
        <authorList>
            <consortium name="Pathogen Informatics"/>
        </authorList>
    </citation>
    <scope>NUCLEOTIDE SEQUENCE [LARGE SCALE GENOMIC DNA]</scope>
    <source>
        <strain evidence="6 7">VRECD0157</strain>
    </source>
</reference>
<evidence type="ECO:0000313" key="6">
    <source>
        <dbReference type="EMBL" id="SJT03343.1"/>
    </source>
</evidence>
<evidence type="ECO:0000313" key="1">
    <source>
        <dbReference type="EMBL" id="CDS83385.1"/>
    </source>
</evidence>
<name>A0A031WCH3_CLODI</name>
<dbReference type="Proteomes" id="UP000879542">
    <property type="component" value="Unassembled WGS sequence"/>
</dbReference>
<dbReference type="Proteomes" id="UP000878956">
    <property type="component" value="Unassembled WGS sequence"/>
</dbReference>
<reference evidence="4" key="3">
    <citation type="journal article" date="2018" name="Genome Biol.">
        <title>SKESA: strategic k-mer extension for scrupulous assemblies.</title>
        <authorList>
            <person name="Souvorov A."/>
            <person name="Agarwala R."/>
            <person name="Lipman D.J."/>
        </authorList>
    </citation>
    <scope>NUCLEOTIDE SEQUENCE</scope>
    <source>
        <strain evidence="5">Clostridioides</strain>
        <strain evidence="4">HN1000</strain>
    </source>
</reference>